<keyword evidence="3" id="KW-0812">Transmembrane</keyword>
<dbReference type="InterPro" id="IPR057326">
    <property type="entry name" value="KR_dom"/>
</dbReference>
<dbReference type="GO" id="GO:0016020">
    <property type="term" value="C:membrane"/>
    <property type="evidence" value="ECO:0007669"/>
    <property type="project" value="UniProtKB-SubCell"/>
</dbReference>
<accession>A0A511YWI3</accession>
<dbReference type="FunFam" id="3.40.50.720:FF:000131">
    <property type="entry name" value="Short-chain dehydrogenase/reductase 3"/>
    <property type="match status" value="1"/>
</dbReference>
<comment type="similarity">
    <text evidence="2 9">Belongs to the short-chain dehydrogenases/reductases (SDR) family.</text>
</comment>
<evidence type="ECO:0000313" key="11">
    <source>
        <dbReference type="EMBL" id="GEN79545.1"/>
    </source>
</evidence>
<dbReference type="PANTHER" id="PTHR24322">
    <property type="entry name" value="PKSB"/>
    <property type="match status" value="1"/>
</dbReference>
<dbReference type="InterPro" id="IPR020904">
    <property type="entry name" value="Sc_DH/Rdtase_CS"/>
</dbReference>
<evidence type="ECO:0000256" key="4">
    <source>
        <dbReference type="ARBA" id="ARBA00022857"/>
    </source>
</evidence>
<sequence>MGRGTSLAGARVLVTGGGNGLGRRMAIGAARRGATAVIWDRSAERAHAVADDIRAHGLPAQAHVVDVTDREAVRAAADETGPIDVVVNNAGVVSGRPLLETPDETIERTMAVNVLSLYWVTKAFLPGMLERRTGTVVTVASAAGLVGVARQTDYSASKWAAVGFTESLRGELRALGSPVRTLVVCPYYIDTGMFEGVRTRFPLLLPILREGDVARTVLDGIERGRQQIALPPLVRMMPALRLLPVRAFDTVLDVFGINQGMDHFSGRPGDRVG</sequence>
<dbReference type="EMBL" id="BJYK01000002">
    <property type="protein sequence ID" value="GEN79545.1"/>
    <property type="molecule type" value="Genomic_DNA"/>
</dbReference>
<keyword evidence="7" id="KW-0443">Lipid metabolism</keyword>
<dbReference type="SUPFAM" id="SSF51735">
    <property type="entry name" value="NAD(P)-binding Rossmann-fold domains"/>
    <property type="match status" value="1"/>
</dbReference>
<evidence type="ECO:0000256" key="8">
    <source>
        <dbReference type="ARBA" id="ARBA00023136"/>
    </source>
</evidence>
<dbReference type="PRINTS" id="PR00080">
    <property type="entry name" value="SDRFAMILY"/>
</dbReference>
<dbReference type="RefSeq" id="WP_034247722.1">
    <property type="nucleotide sequence ID" value="NZ_BJYK01000002.1"/>
</dbReference>
<dbReference type="GO" id="GO:0042445">
    <property type="term" value="P:hormone metabolic process"/>
    <property type="evidence" value="ECO:0007669"/>
    <property type="project" value="UniProtKB-ARBA"/>
</dbReference>
<dbReference type="GO" id="GO:0006066">
    <property type="term" value="P:alcohol metabolic process"/>
    <property type="evidence" value="ECO:0007669"/>
    <property type="project" value="UniProtKB-ARBA"/>
</dbReference>
<keyword evidence="6" id="KW-0560">Oxidoreductase</keyword>
<evidence type="ECO:0000313" key="12">
    <source>
        <dbReference type="Proteomes" id="UP000321484"/>
    </source>
</evidence>
<keyword evidence="12" id="KW-1185">Reference proteome</keyword>
<dbReference type="Proteomes" id="UP000321484">
    <property type="component" value="Unassembled WGS sequence"/>
</dbReference>
<proteinExistence type="inferred from homology"/>
<evidence type="ECO:0000256" key="2">
    <source>
        <dbReference type="ARBA" id="ARBA00006484"/>
    </source>
</evidence>
<dbReference type="PROSITE" id="PS00061">
    <property type="entry name" value="ADH_SHORT"/>
    <property type="match status" value="1"/>
</dbReference>
<name>A0A511YWI3_9CELL</name>
<keyword evidence="4" id="KW-0521">NADP</keyword>
<evidence type="ECO:0000256" key="9">
    <source>
        <dbReference type="RuleBase" id="RU000363"/>
    </source>
</evidence>
<dbReference type="InterPro" id="IPR036291">
    <property type="entry name" value="NAD(P)-bd_dom_sf"/>
</dbReference>
<comment type="subcellular location">
    <subcellularLocation>
        <location evidence="1">Membrane</location>
        <topology evidence="1">Multi-pass membrane protein</topology>
    </subcellularLocation>
</comment>
<organism evidence="11 12">
    <name type="scientific">Actinotalea fermentans</name>
    <dbReference type="NCBI Taxonomy" id="43671"/>
    <lineage>
        <taxon>Bacteria</taxon>
        <taxon>Bacillati</taxon>
        <taxon>Actinomycetota</taxon>
        <taxon>Actinomycetes</taxon>
        <taxon>Micrococcales</taxon>
        <taxon>Cellulomonadaceae</taxon>
        <taxon>Actinotalea</taxon>
    </lineage>
</organism>
<dbReference type="PANTHER" id="PTHR24322:SF736">
    <property type="entry name" value="RETINOL DEHYDROGENASE 10"/>
    <property type="match status" value="1"/>
</dbReference>
<dbReference type="GO" id="GO:0016616">
    <property type="term" value="F:oxidoreductase activity, acting on the CH-OH group of donors, NAD or NADP as acceptor"/>
    <property type="evidence" value="ECO:0007669"/>
    <property type="project" value="TreeGrafter"/>
</dbReference>
<evidence type="ECO:0000256" key="7">
    <source>
        <dbReference type="ARBA" id="ARBA00023098"/>
    </source>
</evidence>
<dbReference type="CDD" id="cd05339">
    <property type="entry name" value="17beta-HSDXI-like_SDR_c"/>
    <property type="match status" value="1"/>
</dbReference>
<keyword evidence="5" id="KW-1133">Transmembrane helix</keyword>
<dbReference type="InterPro" id="IPR002347">
    <property type="entry name" value="SDR_fam"/>
</dbReference>
<keyword evidence="8" id="KW-0472">Membrane</keyword>
<dbReference type="Pfam" id="PF00106">
    <property type="entry name" value="adh_short"/>
    <property type="match status" value="1"/>
</dbReference>
<reference evidence="11 12" key="1">
    <citation type="submission" date="2019-07" db="EMBL/GenBank/DDBJ databases">
        <title>Whole genome shotgun sequence of Actinotalea fermentans NBRC 105374.</title>
        <authorList>
            <person name="Hosoyama A."/>
            <person name="Uohara A."/>
            <person name="Ohji S."/>
            <person name="Ichikawa N."/>
        </authorList>
    </citation>
    <scope>NUCLEOTIDE SEQUENCE [LARGE SCALE GENOMIC DNA]</scope>
    <source>
        <strain evidence="11 12">NBRC 105374</strain>
    </source>
</reference>
<dbReference type="GO" id="GO:0006720">
    <property type="term" value="P:isoprenoid metabolic process"/>
    <property type="evidence" value="ECO:0007669"/>
    <property type="project" value="UniProtKB-ARBA"/>
</dbReference>
<evidence type="ECO:0000256" key="6">
    <source>
        <dbReference type="ARBA" id="ARBA00023002"/>
    </source>
</evidence>
<dbReference type="PRINTS" id="PR00081">
    <property type="entry name" value="GDHRDH"/>
</dbReference>
<dbReference type="Gene3D" id="3.40.50.720">
    <property type="entry name" value="NAD(P)-binding Rossmann-like Domain"/>
    <property type="match status" value="1"/>
</dbReference>
<comment type="caution">
    <text evidence="11">The sequence shown here is derived from an EMBL/GenBank/DDBJ whole genome shotgun (WGS) entry which is preliminary data.</text>
</comment>
<evidence type="ECO:0000256" key="5">
    <source>
        <dbReference type="ARBA" id="ARBA00022989"/>
    </source>
</evidence>
<dbReference type="SMART" id="SM00822">
    <property type="entry name" value="PKS_KR"/>
    <property type="match status" value="1"/>
</dbReference>
<protein>
    <submittedName>
        <fullName evidence="11">Putative short chain dehydrogenase/reductase</fullName>
    </submittedName>
</protein>
<feature type="domain" description="Ketoreductase" evidence="10">
    <location>
        <begin position="10"/>
        <end position="197"/>
    </location>
</feature>
<evidence type="ECO:0000256" key="1">
    <source>
        <dbReference type="ARBA" id="ARBA00004141"/>
    </source>
</evidence>
<dbReference type="AlphaFoldDB" id="A0A511YWI3"/>
<evidence type="ECO:0000256" key="3">
    <source>
        <dbReference type="ARBA" id="ARBA00022692"/>
    </source>
</evidence>
<evidence type="ECO:0000259" key="10">
    <source>
        <dbReference type="SMART" id="SM00822"/>
    </source>
</evidence>
<gene>
    <name evidence="11" type="ORF">AFE02nite_12790</name>
</gene>
<dbReference type="OrthoDB" id="9793325at2"/>